<dbReference type="GO" id="GO:0009450">
    <property type="term" value="P:gamma-aminobutyric acid catabolic process"/>
    <property type="evidence" value="ECO:0007669"/>
    <property type="project" value="TreeGrafter"/>
</dbReference>
<name>A0AB34KQK3_9PEZI</name>
<dbReference type="InterPro" id="IPR050740">
    <property type="entry name" value="Aldehyde_DH_Superfamily"/>
</dbReference>
<evidence type="ECO:0000256" key="3">
    <source>
        <dbReference type="ARBA" id="ARBA00013051"/>
    </source>
</evidence>
<dbReference type="PROSITE" id="PS00687">
    <property type="entry name" value="ALDEHYDE_DEHYDR_GLU"/>
    <property type="match status" value="1"/>
</dbReference>
<dbReference type="CDD" id="cd07103">
    <property type="entry name" value="ALDH_F5_SSADH_GabD"/>
    <property type="match status" value="1"/>
</dbReference>
<dbReference type="RefSeq" id="XP_069230160.1">
    <property type="nucleotide sequence ID" value="XM_069372829.1"/>
</dbReference>
<proteinExistence type="inferred from homology"/>
<reference evidence="10 11" key="1">
    <citation type="journal article" date="2020" name="Microbiol. Resour. Announc.">
        <title>Draft Genome Sequence of a Cladosporium Species Isolated from the Mesophotic Ascidian Didemnum maculosum.</title>
        <authorList>
            <person name="Gioti A."/>
            <person name="Siaperas R."/>
            <person name="Nikolaivits E."/>
            <person name="Le Goff G."/>
            <person name="Ouazzani J."/>
            <person name="Kotoulas G."/>
            <person name="Topakas E."/>
        </authorList>
    </citation>
    <scope>NUCLEOTIDE SEQUENCE [LARGE SCALE GENOMIC DNA]</scope>
    <source>
        <strain evidence="10 11">TM138-S3</strain>
    </source>
</reference>
<dbReference type="PANTHER" id="PTHR43353:SF5">
    <property type="entry name" value="SUCCINATE-SEMIALDEHYDE DEHYDROGENASE, MITOCHONDRIAL"/>
    <property type="match status" value="1"/>
</dbReference>
<dbReference type="Gene3D" id="3.40.309.10">
    <property type="entry name" value="Aldehyde Dehydrogenase, Chain A, domain 2"/>
    <property type="match status" value="1"/>
</dbReference>
<evidence type="ECO:0000256" key="5">
    <source>
        <dbReference type="ARBA" id="ARBA00023002"/>
    </source>
</evidence>
<protein>
    <recommendedName>
        <fullName evidence="4">Succinate-semialdehyde dehydrogenase, mitochondrial</fullName>
        <ecNumber evidence="3">1.2.1.24</ecNumber>
    </recommendedName>
    <alternativeName>
        <fullName evidence="6">NAD(+)-dependent succinic semialdehyde dehydrogenase</fullName>
    </alternativeName>
</protein>
<dbReference type="InterPro" id="IPR016160">
    <property type="entry name" value="Ald_DH_CS_CYS"/>
</dbReference>
<evidence type="ECO:0000256" key="2">
    <source>
        <dbReference type="ARBA" id="ARBA00009986"/>
    </source>
</evidence>
<accession>A0AB34KQK3</accession>
<dbReference type="InterPro" id="IPR016163">
    <property type="entry name" value="Ald_DH_C"/>
</dbReference>
<evidence type="ECO:0000313" key="10">
    <source>
        <dbReference type="EMBL" id="KAL1587055.1"/>
    </source>
</evidence>
<dbReference type="PANTHER" id="PTHR43353">
    <property type="entry name" value="SUCCINATE-SEMIALDEHYDE DEHYDROGENASE, MITOCHONDRIAL"/>
    <property type="match status" value="1"/>
</dbReference>
<dbReference type="Pfam" id="PF00171">
    <property type="entry name" value="Aldedh"/>
    <property type="match status" value="2"/>
</dbReference>
<keyword evidence="11" id="KW-1185">Reference proteome</keyword>
<evidence type="ECO:0000259" key="9">
    <source>
        <dbReference type="Pfam" id="PF00171"/>
    </source>
</evidence>
<dbReference type="Gene3D" id="3.40.605.10">
    <property type="entry name" value="Aldehyde Dehydrogenase, Chain A, domain 1"/>
    <property type="match status" value="2"/>
</dbReference>
<feature type="active site" evidence="7">
    <location>
        <position position="224"/>
    </location>
</feature>
<dbReference type="PROSITE" id="PS00070">
    <property type="entry name" value="ALDEHYDE_DEHYDR_CYS"/>
    <property type="match status" value="1"/>
</dbReference>
<comment type="similarity">
    <text evidence="2 8">Belongs to the aldehyde dehydrogenase family.</text>
</comment>
<evidence type="ECO:0000256" key="1">
    <source>
        <dbReference type="ARBA" id="ARBA00005176"/>
    </source>
</evidence>
<feature type="domain" description="Aldehyde dehydrogenase" evidence="9">
    <location>
        <begin position="25"/>
        <end position="170"/>
    </location>
</feature>
<feature type="domain" description="Aldehyde dehydrogenase" evidence="9">
    <location>
        <begin position="172"/>
        <end position="448"/>
    </location>
</feature>
<dbReference type="EC" id="1.2.1.24" evidence="3"/>
<dbReference type="Proteomes" id="UP000803884">
    <property type="component" value="Unassembled WGS sequence"/>
</dbReference>
<evidence type="ECO:0000256" key="6">
    <source>
        <dbReference type="ARBA" id="ARBA00030806"/>
    </source>
</evidence>
<dbReference type="AlphaFoldDB" id="A0AB34KQK3"/>
<evidence type="ECO:0000313" key="11">
    <source>
        <dbReference type="Proteomes" id="UP000803884"/>
    </source>
</evidence>
<dbReference type="EMBL" id="JAAQHG020000012">
    <property type="protein sequence ID" value="KAL1587055.1"/>
    <property type="molecule type" value="Genomic_DNA"/>
</dbReference>
<dbReference type="InterPro" id="IPR029510">
    <property type="entry name" value="Ald_DH_CS_GLU"/>
</dbReference>
<evidence type="ECO:0000256" key="7">
    <source>
        <dbReference type="PROSITE-ProRule" id="PRU10007"/>
    </source>
</evidence>
<comment type="caution">
    <text evidence="10">The sequence shown here is derived from an EMBL/GenBank/DDBJ whole genome shotgun (WGS) entry which is preliminary data.</text>
</comment>
<comment type="pathway">
    <text evidence="1">Amino-acid degradation; 4-aminobutanoate degradation.</text>
</comment>
<sequence length="453" mass="48553">MAIDSFLKLQDQSLVISEGLIAGKWKQAKGNNTFPVINPATGGVLLRCADLDRSAFIDAIGSAKSGTKVFFEQTTAKQRGSLLRRWHDLVMANHLDLAIILSLENGKTIAEAKSEVNYAASFISWFSEEATRAYGDTIASSQPNTMVSTYREPVGVCGIITPWNFPAAMITPDVIHVIPTKDREASMELARNPDVKKLSFTGSTKVGKMLAATAMGTMKRISMELGGNAPFVVFEDADIDKAVDGAMACKFRCAGQTCVCANRLLVHESIVDEFAAKLVSRVEQLRLGAGLDTDTTQGPLINRAAVSKMEAHVQDAIAKGARLLTGGQAPADGKGFFYQPTVLTGATSAMQVAYEETFGPLAAIFAFSDESEAIRLSNDTEYGLAGYFFSRDISRVMRVVRQLQCGMVGVNTGLISAAETPFGGVKESGCGREGSLLGIQEYQNVKSVTIGNL</sequence>
<dbReference type="GeneID" id="96005667"/>
<dbReference type="GO" id="GO:0004777">
    <property type="term" value="F:succinate-semialdehyde dehydrogenase (NAD+) activity"/>
    <property type="evidence" value="ECO:0007669"/>
    <property type="project" value="UniProtKB-EC"/>
</dbReference>
<evidence type="ECO:0000256" key="8">
    <source>
        <dbReference type="RuleBase" id="RU003345"/>
    </source>
</evidence>
<organism evidence="10 11">
    <name type="scientific">Cladosporium halotolerans</name>
    <dbReference type="NCBI Taxonomy" id="1052096"/>
    <lineage>
        <taxon>Eukaryota</taxon>
        <taxon>Fungi</taxon>
        <taxon>Dikarya</taxon>
        <taxon>Ascomycota</taxon>
        <taxon>Pezizomycotina</taxon>
        <taxon>Dothideomycetes</taxon>
        <taxon>Dothideomycetidae</taxon>
        <taxon>Cladosporiales</taxon>
        <taxon>Cladosporiaceae</taxon>
        <taxon>Cladosporium</taxon>
    </lineage>
</organism>
<dbReference type="InterPro" id="IPR015590">
    <property type="entry name" value="Aldehyde_DH_dom"/>
</dbReference>
<dbReference type="FunFam" id="3.40.309.10:FF:000004">
    <property type="entry name" value="Succinate-semialdehyde dehydrogenase I"/>
    <property type="match status" value="1"/>
</dbReference>
<dbReference type="InterPro" id="IPR016161">
    <property type="entry name" value="Ald_DH/histidinol_DH"/>
</dbReference>
<evidence type="ECO:0000256" key="4">
    <source>
        <dbReference type="ARBA" id="ARBA00019842"/>
    </source>
</evidence>
<keyword evidence="5 8" id="KW-0560">Oxidoreductase</keyword>
<dbReference type="InterPro" id="IPR016162">
    <property type="entry name" value="Ald_DH_N"/>
</dbReference>
<dbReference type="SUPFAM" id="SSF53720">
    <property type="entry name" value="ALDH-like"/>
    <property type="match status" value="1"/>
</dbReference>
<gene>
    <name evidence="10" type="ORF">WHR41_04223</name>
</gene>